<sequence>MQVLKQSDLVVLMYLLDDLFDGETKEKNYNYYEARTLHDSSLSKSTHSVLANDLGLHETAYRFFTGASAIDLGEEMRSSNAGIHSASMGGIWQSAIMGFGGVRIVGGELRIRPSLPKEWSKLDFNIVWRGTTLAVQVRPDQVNVTAVDGQTSFVLVDENVTLNEKETVSKAIIA</sequence>
<accession>A0A9D1F6N9</accession>
<evidence type="ECO:0000313" key="4">
    <source>
        <dbReference type="Proteomes" id="UP000823927"/>
    </source>
</evidence>
<gene>
    <name evidence="3" type="ORF">IAB46_11570</name>
</gene>
<dbReference type="InterPro" id="IPR005194">
    <property type="entry name" value="Glyco_hydro_65_C"/>
</dbReference>
<dbReference type="PANTHER" id="PTHR11051:SF8">
    <property type="entry name" value="PROTEIN-GLUCOSYLGALACTOSYLHYDROXYLYSINE GLUCOSIDASE"/>
    <property type="match status" value="1"/>
</dbReference>
<name>A0A9D1F6N9_9FIRM</name>
<dbReference type="GO" id="GO:0005975">
    <property type="term" value="P:carbohydrate metabolic process"/>
    <property type="evidence" value="ECO:0007669"/>
    <property type="project" value="InterPro"/>
</dbReference>
<dbReference type="EMBL" id="DVIT01000044">
    <property type="protein sequence ID" value="HIS48167.1"/>
    <property type="molecule type" value="Genomic_DNA"/>
</dbReference>
<evidence type="ECO:0000259" key="1">
    <source>
        <dbReference type="Pfam" id="PF03632"/>
    </source>
</evidence>
<dbReference type="AlphaFoldDB" id="A0A9D1F6N9"/>
<dbReference type="Pfam" id="PF03633">
    <property type="entry name" value="Glyco_hydro_65C"/>
    <property type="match status" value="1"/>
</dbReference>
<dbReference type="InterPro" id="IPR008928">
    <property type="entry name" value="6-hairpin_glycosidase_sf"/>
</dbReference>
<reference evidence="3" key="2">
    <citation type="journal article" date="2021" name="PeerJ">
        <title>Extensive microbial diversity within the chicken gut microbiome revealed by metagenomics and culture.</title>
        <authorList>
            <person name="Gilroy R."/>
            <person name="Ravi A."/>
            <person name="Getino M."/>
            <person name="Pursley I."/>
            <person name="Horton D.L."/>
            <person name="Alikhan N.F."/>
            <person name="Baker D."/>
            <person name="Gharbi K."/>
            <person name="Hall N."/>
            <person name="Watson M."/>
            <person name="Adriaenssens E.M."/>
            <person name="Foster-Nyarko E."/>
            <person name="Jarju S."/>
            <person name="Secka A."/>
            <person name="Antonio M."/>
            <person name="Oren A."/>
            <person name="Chaudhuri R.R."/>
            <person name="La Ragione R."/>
            <person name="Hildebrand F."/>
            <person name="Pallen M.J."/>
        </authorList>
    </citation>
    <scope>NUCLEOTIDE SEQUENCE</scope>
    <source>
        <strain evidence="3">CHK178-757</strain>
    </source>
</reference>
<dbReference type="PANTHER" id="PTHR11051">
    <property type="entry name" value="GLYCOSYL HYDROLASE-RELATED"/>
    <property type="match status" value="1"/>
</dbReference>
<dbReference type="Gene3D" id="1.50.10.10">
    <property type="match status" value="1"/>
</dbReference>
<dbReference type="InterPro" id="IPR005195">
    <property type="entry name" value="Glyco_hydro_65_M"/>
</dbReference>
<dbReference type="GO" id="GO:0004553">
    <property type="term" value="F:hydrolase activity, hydrolyzing O-glycosyl compounds"/>
    <property type="evidence" value="ECO:0007669"/>
    <property type="project" value="TreeGrafter"/>
</dbReference>
<reference evidence="3" key="1">
    <citation type="submission" date="2020-10" db="EMBL/GenBank/DDBJ databases">
        <authorList>
            <person name="Gilroy R."/>
        </authorList>
    </citation>
    <scope>NUCLEOTIDE SEQUENCE</scope>
    <source>
        <strain evidence="3">CHK178-757</strain>
    </source>
</reference>
<proteinExistence type="predicted"/>
<dbReference type="Gene3D" id="2.60.420.10">
    <property type="entry name" value="Maltose phosphorylase, domain 3"/>
    <property type="match status" value="1"/>
</dbReference>
<protein>
    <submittedName>
        <fullName evidence="3">Glycoside hydrolase family 65 protein</fullName>
    </submittedName>
</protein>
<feature type="domain" description="Glycoside hydrolase family 65 central catalytic" evidence="1">
    <location>
        <begin position="1"/>
        <end position="93"/>
    </location>
</feature>
<keyword evidence="3" id="KW-0378">Hydrolase</keyword>
<dbReference type="Proteomes" id="UP000823927">
    <property type="component" value="Unassembled WGS sequence"/>
</dbReference>
<dbReference type="SUPFAM" id="SSF48208">
    <property type="entry name" value="Six-hairpin glycosidases"/>
    <property type="match status" value="1"/>
</dbReference>
<organism evidence="3 4">
    <name type="scientific">Candidatus Scybalocola faecigallinarum</name>
    <dbReference type="NCBI Taxonomy" id="2840941"/>
    <lineage>
        <taxon>Bacteria</taxon>
        <taxon>Bacillati</taxon>
        <taxon>Bacillota</taxon>
        <taxon>Clostridia</taxon>
        <taxon>Lachnospirales</taxon>
        <taxon>Lachnospiraceae</taxon>
        <taxon>Lachnospiraceae incertae sedis</taxon>
        <taxon>Candidatus Scybalocola (ex Gilroy et al. 2021)</taxon>
    </lineage>
</organism>
<evidence type="ECO:0000313" key="3">
    <source>
        <dbReference type="EMBL" id="HIS48167.1"/>
    </source>
</evidence>
<dbReference type="InterPro" id="IPR012341">
    <property type="entry name" value="6hp_glycosidase-like_sf"/>
</dbReference>
<comment type="caution">
    <text evidence="3">The sequence shown here is derived from an EMBL/GenBank/DDBJ whole genome shotgun (WGS) entry which is preliminary data.</text>
</comment>
<evidence type="ECO:0000259" key="2">
    <source>
        <dbReference type="Pfam" id="PF03633"/>
    </source>
</evidence>
<feature type="domain" description="Glycoside hydrolase family 65 C-terminal" evidence="2">
    <location>
        <begin position="103"/>
        <end position="150"/>
    </location>
</feature>
<dbReference type="Pfam" id="PF03632">
    <property type="entry name" value="Glyco_hydro_65m"/>
    <property type="match status" value="1"/>
</dbReference>